<reference evidence="2 3" key="1">
    <citation type="submission" date="2023-08" db="EMBL/GenBank/DDBJ databases">
        <title>The draft genome sequence of Paracraurococcus sp. LOR1-02.</title>
        <authorList>
            <person name="Kingkaew E."/>
            <person name="Tanasupawat S."/>
        </authorList>
    </citation>
    <scope>NUCLEOTIDE SEQUENCE [LARGE SCALE GENOMIC DNA]</scope>
    <source>
        <strain evidence="2 3">LOR1-02</strain>
    </source>
</reference>
<protein>
    <submittedName>
        <fullName evidence="2">DVU3141 family protein</fullName>
    </submittedName>
</protein>
<dbReference type="InterPro" id="IPR032258">
    <property type="entry name" value="DUF5061"/>
</dbReference>
<dbReference type="EMBL" id="JAUTWS010000002">
    <property type="protein sequence ID" value="MDO9707388.1"/>
    <property type="molecule type" value="Genomic_DNA"/>
</dbReference>
<dbReference type="Proteomes" id="UP001243009">
    <property type="component" value="Unassembled WGS sequence"/>
</dbReference>
<sequence length="108" mass="10821">MLLVAGCGGGERPATLSSAPPAPAAAPQDALGRFVASAAPGRDGLVTFEDGRSAPVRVLRAYAAASGRECREVLVGSGTGGRANLLCQTDGQWVPARPLLLGNVGARP</sequence>
<evidence type="ECO:0000256" key="1">
    <source>
        <dbReference type="SAM" id="MobiDB-lite"/>
    </source>
</evidence>
<gene>
    <name evidence="2" type="ORF">Q7A36_03455</name>
</gene>
<accession>A0ABT9DU29</accession>
<feature type="region of interest" description="Disordered" evidence="1">
    <location>
        <begin position="1"/>
        <end position="26"/>
    </location>
</feature>
<dbReference type="Pfam" id="PF16587">
    <property type="entry name" value="DUF5061"/>
    <property type="match status" value="1"/>
</dbReference>
<dbReference type="RefSeq" id="WP_305102253.1">
    <property type="nucleotide sequence ID" value="NZ_JAUTWS010000002.1"/>
</dbReference>
<feature type="compositionally biased region" description="Gly residues" evidence="1">
    <location>
        <begin position="1"/>
        <end position="11"/>
    </location>
</feature>
<keyword evidence="3" id="KW-1185">Reference proteome</keyword>
<evidence type="ECO:0000313" key="3">
    <source>
        <dbReference type="Proteomes" id="UP001243009"/>
    </source>
</evidence>
<evidence type="ECO:0000313" key="2">
    <source>
        <dbReference type="EMBL" id="MDO9707388.1"/>
    </source>
</evidence>
<organism evidence="2 3">
    <name type="scientific">Paracraurococcus lichenis</name>
    <dbReference type="NCBI Taxonomy" id="3064888"/>
    <lineage>
        <taxon>Bacteria</taxon>
        <taxon>Pseudomonadati</taxon>
        <taxon>Pseudomonadota</taxon>
        <taxon>Alphaproteobacteria</taxon>
        <taxon>Acetobacterales</taxon>
        <taxon>Roseomonadaceae</taxon>
        <taxon>Paracraurococcus</taxon>
    </lineage>
</organism>
<proteinExistence type="predicted"/>
<name>A0ABT9DU29_9PROT</name>
<comment type="caution">
    <text evidence="2">The sequence shown here is derived from an EMBL/GenBank/DDBJ whole genome shotgun (WGS) entry which is preliminary data.</text>
</comment>